<feature type="domain" description="DEAD-box RNA helicase Q" evidence="10">
    <location>
        <begin position="4"/>
        <end position="32"/>
    </location>
</feature>
<dbReference type="Proteomes" id="UP000665944">
    <property type="component" value="Unassembled WGS sequence"/>
</dbReference>
<dbReference type="GO" id="GO:0005840">
    <property type="term" value="C:ribosome"/>
    <property type="evidence" value="ECO:0007669"/>
    <property type="project" value="TreeGrafter"/>
</dbReference>
<dbReference type="CDD" id="cd00268">
    <property type="entry name" value="DEADc"/>
    <property type="match status" value="1"/>
</dbReference>
<dbReference type="Gene3D" id="3.40.50.300">
    <property type="entry name" value="P-loop containing nucleotide triphosphate hydrolases"/>
    <property type="match status" value="2"/>
</dbReference>
<keyword evidence="5" id="KW-0694">RNA-binding</keyword>
<dbReference type="PROSITE" id="PS51192">
    <property type="entry name" value="HELICASE_ATP_BIND_1"/>
    <property type="match status" value="1"/>
</dbReference>
<name>A0A8X8GPI9_STAHO</name>
<dbReference type="InterPro" id="IPR050547">
    <property type="entry name" value="DEAD_box_RNA_helicases"/>
</dbReference>
<accession>A0A8X8GPI9</accession>
<dbReference type="PANTHER" id="PTHR47963">
    <property type="entry name" value="DEAD-BOX ATP-DEPENDENT RNA HELICASE 47, MITOCHONDRIAL"/>
    <property type="match status" value="1"/>
</dbReference>
<dbReference type="GO" id="GO:0033592">
    <property type="term" value="F:RNA strand annealing activity"/>
    <property type="evidence" value="ECO:0007669"/>
    <property type="project" value="TreeGrafter"/>
</dbReference>
<evidence type="ECO:0000256" key="3">
    <source>
        <dbReference type="ARBA" id="ARBA00022806"/>
    </source>
</evidence>
<dbReference type="GO" id="GO:0005829">
    <property type="term" value="C:cytosol"/>
    <property type="evidence" value="ECO:0007669"/>
    <property type="project" value="TreeGrafter"/>
</dbReference>
<evidence type="ECO:0000313" key="12">
    <source>
        <dbReference type="Proteomes" id="UP000665944"/>
    </source>
</evidence>
<dbReference type="GO" id="GO:0016787">
    <property type="term" value="F:hydrolase activity"/>
    <property type="evidence" value="ECO:0007669"/>
    <property type="project" value="UniProtKB-KW"/>
</dbReference>
<organism evidence="11 12">
    <name type="scientific">Staphylococcus hominis</name>
    <dbReference type="NCBI Taxonomy" id="1290"/>
    <lineage>
        <taxon>Bacteria</taxon>
        <taxon>Bacillati</taxon>
        <taxon>Bacillota</taxon>
        <taxon>Bacilli</taxon>
        <taxon>Bacillales</taxon>
        <taxon>Staphylococcaceae</taxon>
        <taxon>Staphylococcus</taxon>
    </lineage>
</organism>
<evidence type="ECO:0000256" key="5">
    <source>
        <dbReference type="HAMAP-Rule" id="MF_01494"/>
    </source>
</evidence>
<dbReference type="PROSITE" id="PS51194">
    <property type="entry name" value="HELICASE_CTER"/>
    <property type="match status" value="1"/>
</dbReference>
<feature type="region of interest" description="Disordered" evidence="7">
    <location>
        <begin position="379"/>
        <end position="448"/>
    </location>
</feature>
<gene>
    <name evidence="5" type="primary">cshB</name>
    <name evidence="11" type="ORF">J7T32_000880</name>
</gene>
<proteinExistence type="inferred from homology"/>
<keyword evidence="12" id="KW-1185">Reference proteome</keyword>
<evidence type="ECO:0000259" key="9">
    <source>
        <dbReference type="PROSITE" id="PS51194"/>
    </source>
</evidence>
<dbReference type="Pfam" id="PF00270">
    <property type="entry name" value="DEAD"/>
    <property type="match status" value="1"/>
</dbReference>
<keyword evidence="5" id="KW-0346">Stress response</keyword>
<dbReference type="InterPro" id="IPR011545">
    <property type="entry name" value="DEAD/DEAH_box_helicase_dom"/>
</dbReference>
<dbReference type="GO" id="GO:0005524">
    <property type="term" value="F:ATP binding"/>
    <property type="evidence" value="ECO:0007669"/>
    <property type="project" value="UniProtKB-UniRule"/>
</dbReference>
<dbReference type="HAMAP" id="MF_01494">
    <property type="entry name" value="DEAD_helicase_CshB"/>
    <property type="match status" value="1"/>
</dbReference>
<dbReference type="AlphaFoldDB" id="A0A8X8GPI9"/>
<feature type="domain" description="Helicase ATP-binding" evidence="8">
    <location>
        <begin position="35"/>
        <end position="206"/>
    </location>
</feature>
<dbReference type="GO" id="GO:0009409">
    <property type="term" value="P:response to cold"/>
    <property type="evidence" value="ECO:0007669"/>
    <property type="project" value="InterPro"/>
</dbReference>
<dbReference type="Pfam" id="PF00271">
    <property type="entry name" value="Helicase_C"/>
    <property type="match status" value="1"/>
</dbReference>
<comment type="similarity">
    <text evidence="5">Belongs to the DEAD box helicase family. CshB subfamily.</text>
</comment>
<dbReference type="InterPro" id="IPR027417">
    <property type="entry name" value="P-loop_NTPase"/>
</dbReference>
<feature type="domain" description="Helicase C-terminal" evidence="9">
    <location>
        <begin position="233"/>
        <end position="386"/>
    </location>
</feature>
<keyword evidence="4 5" id="KW-0067">ATP-binding</keyword>
<dbReference type="EMBL" id="JAGHKT020000001">
    <property type="protein sequence ID" value="MCM5671319.1"/>
    <property type="molecule type" value="Genomic_DNA"/>
</dbReference>
<dbReference type="RefSeq" id="WP_017176225.1">
    <property type="nucleotide sequence ID" value="NZ_CABMJU010000010.1"/>
</dbReference>
<evidence type="ECO:0000256" key="2">
    <source>
        <dbReference type="ARBA" id="ARBA00022801"/>
    </source>
</evidence>
<dbReference type="InterPro" id="IPR001650">
    <property type="entry name" value="Helicase_C-like"/>
</dbReference>
<feature type="compositionally biased region" description="Basic residues" evidence="7">
    <location>
        <begin position="433"/>
        <end position="448"/>
    </location>
</feature>
<comment type="function">
    <text evidence="5">Probable DEAD-box RNA helicase. May work in conjunction with the cold shock proteins to ensure proper initiation of transcription at low and optimal temperatures.</text>
</comment>
<dbReference type="InterPro" id="IPR030881">
    <property type="entry name" value="CshB"/>
</dbReference>
<feature type="compositionally biased region" description="Basic residues" evidence="7">
    <location>
        <begin position="398"/>
        <end position="418"/>
    </location>
</feature>
<evidence type="ECO:0000256" key="4">
    <source>
        <dbReference type="ARBA" id="ARBA00022840"/>
    </source>
</evidence>
<evidence type="ECO:0000313" key="11">
    <source>
        <dbReference type="EMBL" id="MCM5671319.1"/>
    </source>
</evidence>
<dbReference type="SMART" id="SM00487">
    <property type="entry name" value="DEXDc"/>
    <property type="match status" value="1"/>
</dbReference>
<dbReference type="PROSITE" id="PS51195">
    <property type="entry name" value="Q_MOTIF"/>
    <property type="match status" value="1"/>
</dbReference>
<dbReference type="InterPro" id="IPR044742">
    <property type="entry name" value="DEAD/DEAH_RhlB"/>
</dbReference>
<feature type="compositionally biased region" description="Basic residues" evidence="7">
    <location>
        <begin position="379"/>
        <end position="388"/>
    </location>
</feature>
<comment type="subcellular location">
    <subcellularLocation>
        <location evidence="5">Cytoplasm</location>
    </subcellularLocation>
</comment>
<keyword evidence="3 5" id="KW-0347">Helicase</keyword>
<dbReference type="SUPFAM" id="SSF52540">
    <property type="entry name" value="P-loop containing nucleoside triphosphate hydrolases"/>
    <property type="match status" value="1"/>
</dbReference>
<sequence>MANHPFEIFNLNPNLIDAVKDLNFNKPTEIQNRIIPRIKKGTNLIGQSQTGTGKSHAFLLPLIDLINTDIKEPQSIVVAPTRELAQQLYKVASHLASFQSDIKVSLFIGGTDIEKDKQRTNQQPQLVIGTPTRINDLAQSGHLHIHKASYLIIDEADLLIDLGLIEDVDYIAARLDENANIAVFSATIPKSLEPFLNKYLSHPEYVVVDNKSQNKKNIEFYLIPTKGTEKVDKTLQLIDILNPYLCIIFCNSRENANELAQSLNESGIKVGMIHGGLTPRERKQQMKRIRNLDFQYVIASDLASRGIDIEGVSHVVNFDVPNDIDFFTHRVGRTGRGNYKGVAITLYSPDEEHNISLIEDKGYHFDNVDIKNGELKPIKAHNTRHKRERKDDHLTNQVKHKVRSKSKNKVKPGYKKKFKQEVERMKRQERKQYSKQRSRQQRKNNKKG</sequence>
<dbReference type="SMART" id="SM00490">
    <property type="entry name" value="HELICc"/>
    <property type="match status" value="1"/>
</dbReference>
<keyword evidence="1 5" id="KW-0547">Nucleotide-binding</keyword>
<dbReference type="InterPro" id="IPR014014">
    <property type="entry name" value="RNA_helicase_DEAD_Q_motif"/>
</dbReference>
<comment type="catalytic activity">
    <reaction evidence="5">
        <text>ATP + H2O = ADP + phosphate + H(+)</text>
        <dbReference type="Rhea" id="RHEA:13065"/>
        <dbReference type="ChEBI" id="CHEBI:15377"/>
        <dbReference type="ChEBI" id="CHEBI:15378"/>
        <dbReference type="ChEBI" id="CHEBI:30616"/>
        <dbReference type="ChEBI" id="CHEBI:43474"/>
        <dbReference type="ChEBI" id="CHEBI:456216"/>
        <dbReference type="EC" id="3.6.4.13"/>
    </reaction>
</comment>
<reference evidence="11 12" key="1">
    <citation type="submission" date="2022-06" db="EMBL/GenBank/DDBJ databases">
        <title>Staphylococcus hominis ShoR14 genome sequence.</title>
        <authorList>
            <person name="Yeo C.C."/>
            <person name="Chew C.H."/>
            <person name="Che Hamzah A.M."/>
            <person name="Al-Trad E.I."/>
        </authorList>
    </citation>
    <scope>NUCLEOTIDE SEQUENCE [LARGE SCALE GENOMIC DNA]</scope>
    <source>
        <strain evidence="11 12">ShoR14</strain>
    </source>
</reference>
<dbReference type="InterPro" id="IPR014001">
    <property type="entry name" value="Helicase_ATP-bd"/>
</dbReference>
<evidence type="ECO:0000256" key="1">
    <source>
        <dbReference type="ARBA" id="ARBA00022741"/>
    </source>
</evidence>
<keyword evidence="2 5" id="KW-0378">Hydrolase</keyword>
<feature type="short sequence motif" description="Q motif" evidence="6">
    <location>
        <begin position="4"/>
        <end position="32"/>
    </location>
</feature>
<evidence type="ECO:0000256" key="7">
    <source>
        <dbReference type="SAM" id="MobiDB-lite"/>
    </source>
</evidence>
<dbReference type="CDD" id="cd18787">
    <property type="entry name" value="SF2_C_DEAD"/>
    <property type="match status" value="1"/>
</dbReference>
<comment type="caution">
    <text evidence="11">The sequence shown here is derived from an EMBL/GenBank/DDBJ whole genome shotgun (WGS) entry which is preliminary data.</text>
</comment>
<dbReference type="PANTHER" id="PTHR47963:SF1">
    <property type="entry name" value="DEAD-BOX ATP-DEPENDENT RNA HELICASE CSHB"/>
    <property type="match status" value="1"/>
</dbReference>
<protein>
    <recommendedName>
        <fullName evidence="5">DEAD-box ATP-dependent RNA helicase CshB</fullName>
        <ecNumber evidence="5">3.6.4.13</ecNumber>
    </recommendedName>
</protein>
<dbReference type="EC" id="3.6.4.13" evidence="5"/>
<dbReference type="GO" id="GO:0003724">
    <property type="term" value="F:RNA helicase activity"/>
    <property type="evidence" value="ECO:0007669"/>
    <property type="project" value="UniProtKB-UniRule"/>
</dbReference>
<evidence type="ECO:0000259" key="10">
    <source>
        <dbReference type="PROSITE" id="PS51195"/>
    </source>
</evidence>
<keyword evidence="5" id="KW-0963">Cytoplasm</keyword>
<evidence type="ECO:0000259" key="8">
    <source>
        <dbReference type="PROSITE" id="PS51192"/>
    </source>
</evidence>
<evidence type="ECO:0000256" key="6">
    <source>
        <dbReference type="PROSITE-ProRule" id="PRU00552"/>
    </source>
</evidence>
<feature type="compositionally biased region" description="Basic and acidic residues" evidence="7">
    <location>
        <begin position="419"/>
        <end position="432"/>
    </location>
</feature>
<dbReference type="GO" id="GO:0006401">
    <property type="term" value="P:RNA catabolic process"/>
    <property type="evidence" value="ECO:0007669"/>
    <property type="project" value="UniProtKB-UniRule"/>
</dbReference>